<accession>A0A2K8UD27</accession>
<dbReference type="PANTHER" id="PTHR36924">
    <property type="entry name" value="ANTITOXIN HIGA-1"/>
    <property type="match status" value="1"/>
</dbReference>
<evidence type="ECO:0000256" key="1">
    <source>
        <dbReference type="ARBA" id="ARBA00023125"/>
    </source>
</evidence>
<reference evidence="3 4" key="1">
    <citation type="submission" date="2017-03" db="EMBL/GenBank/DDBJ databases">
        <title>Complete genome sequence of Candidatus 'Thiodictyon syntrophicum' sp. nov. strain Cad16T, a photolithoautotroph purple sulfur bacterium isolated from an alpine meromictic lake.</title>
        <authorList>
            <person name="Luedin S.M."/>
            <person name="Pothier J.F."/>
            <person name="Danza F."/>
            <person name="Storelli N."/>
            <person name="Wittwer M."/>
            <person name="Tonolla M."/>
        </authorList>
    </citation>
    <scope>NUCLEOTIDE SEQUENCE [LARGE SCALE GENOMIC DNA]</scope>
    <source>
        <strain evidence="3 4">Cad16T</strain>
    </source>
</reference>
<proteinExistence type="predicted"/>
<dbReference type="InterPro" id="IPR001387">
    <property type="entry name" value="Cro/C1-type_HTH"/>
</dbReference>
<keyword evidence="4" id="KW-1185">Reference proteome</keyword>
<dbReference type="AlphaFoldDB" id="A0A2K8UD27"/>
<gene>
    <name evidence="3" type="ORF">THSYN_22705</name>
</gene>
<dbReference type="InterPro" id="IPR013430">
    <property type="entry name" value="Toxin_antidote_HigA"/>
</dbReference>
<dbReference type="SMART" id="SM00530">
    <property type="entry name" value="HTH_XRE"/>
    <property type="match status" value="1"/>
</dbReference>
<dbReference type="GO" id="GO:0003677">
    <property type="term" value="F:DNA binding"/>
    <property type="evidence" value="ECO:0007669"/>
    <property type="project" value="UniProtKB-KW"/>
</dbReference>
<dbReference type="Pfam" id="PF01381">
    <property type="entry name" value="HTH_3"/>
    <property type="match status" value="1"/>
</dbReference>
<feature type="domain" description="HTH cro/C1-type" evidence="2">
    <location>
        <begin position="25"/>
        <end position="79"/>
    </location>
</feature>
<name>A0A2K8UD27_9GAMM</name>
<dbReference type="Proteomes" id="UP000232638">
    <property type="component" value="Chromosome"/>
</dbReference>
<protein>
    <submittedName>
        <fullName evidence="3">Addiction module antidote protein, HigA family</fullName>
    </submittedName>
</protein>
<sequence>MSRSPTITEDPPLLVLPPIHPGEVLRDELDELGLSANALARALDVPPNRVTEVLNGQRSVSADTALRLARYFGTSARFWMNLQLSYELAVAERTLGESIAECVRPRAA</sequence>
<dbReference type="EMBL" id="CP020370">
    <property type="protein sequence ID" value="AUB83480.1"/>
    <property type="molecule type" value="Genomic_DNA"/>
</dbReference>
<dbReference type="KEGG" id="tsy:THSYN_22705"/>
<dbReference type="CDD" id="cd00093">
    <property type="entry name" value="HTH_XRE"/>
    <property type="match status" value="1"/>
</dbReference>
<dbReference type="SUPFAM" id="SSF47413">
    <property type="entry name" value="lambda repressor-like DNA-binding domains"/>
    <property type="match status" value="1"/>
</dbReference>
<dbReference type="Gene3D" id="1.10.260.40">
    <property type="entry name" value="lambda repressor-like DNA-binding domains"/>
    <property type="match status" value="1"/>
</dbReference>
<dbReference type="InterPro" id="IPR010982">
    <property type="entry name" value="Lambda_DNA-bd_dom_sf"/>
</dbReference>
<keyword evidence="1" id="KW-0238">DNA-binding</keyword>
<dbReference type="PROSITE" id="PS50943">
    <property type="entry name" value="HTH_CROC1"/>
    <property type="match status" value="1"/>
</dbReference>
<evidence type="ECO:0000313" key="4">
    <source>
        <dbReference type="Proteomes" id="UP000232638"/>
    </source>
</evidence>
<evidence type="ECO:0000313" key="3">
    <source>
        <dbReference type="EMBL" id="AUB83480.1"/>
    </source>
</evidence>
<dbReference type="PANTHER" id="PTHR36924:SF1">
    <property type="entry name" value="ANTITOXIN HIGA-1"/>
    <property type="match status" value="1"/>
</dbReference>
<organism evidence="3 4">
    <name type="scientific">Candidatus Thiodictyon syntrophicum</name>
    <dbReference type="NCBI Taxonomy" id="1166950"/>
    <lineage>
        <taxon>Bacteria</taxon>
        <taxon>Pseudomonadati</taxon>
        <taxon>Pseudomonadota</taxon>
        <taxon>Gammaproteobacteria</taxon>
        <taxon>Chromatiales</taxon>
        <taxon>Chromatiaceae</taxon>
        <taxon>Thiodictyon</taxon>
    </lineage>
</organism>
<evidence type="ECO:0000259" key="2">
    <source>
        <dbReference type="PROSITE" id="PS50943"/>
    </source>
</evidence>
<dbReference type="NCBIfam" id="TIGR02607">
    <property type="entry name" value="antidote_HigA"/>
    <property type="match status" value="1"/>
</dbReference>